<evidence type="ECO:0000313" key="6">
    <source>
        <dbReference type="EMBL" id="MBD8491300.1"/>
    </source>
</evidence>
<accession>A0ABR9ATS3</accession>
<reference evidence="6 7" key="1">
    <citation type="submission" date="2020-09" db="EMBL/GenBank/DDBJ databases">
        <title>Echinicola sp. CAU 1574 isolated from sand of Sido Beach.</title>
        <authorList>
            <person name="Kim W."/>
        </authorList>
    </citation>
    <scope>NUCLEOTIDE SEQUENCE [LARGE SCALE GENOMIC DNA]</scope>
    <source>
        <strain evidence="6 7">CAU 1574</strain>
    </source>
</reference>
<protein>
    <recommendedName>
        <fullName evidence="2">protein-glutamate methylesterase</fullName>
        <ecNumber evidence="2">3.1.1.61</ecNumber>
    </recommendedName>
</protein>
<dbReference type="Gene3D" id="3.40.50.180">
    <property type="entry name" value="Methylesterase CheB, C-terminal domain"/>
    <property type="match status" value="1"/>
</dbReference>
<keyword evidence="7" id="KW-1185">Reference proteome</keyword>
<keyword evidence="1" id="KW-0378">Hydrolase</keyword>
<comment type="catalytic activity">
    <reaction evidence="3">
        <text>[protein]-L-glutamate 5-O-methyl ester + H2O = L-glutamyl-[protein] + methanol + H(+)</text>
        <dbReference type="Rhea" id="RHEA:23236"/>
        <dbReference type="Rhea" id="RHEA-COMP:10208"/>
        <dbReference type="Rhea" id="RHEA-COMP:10311"/>
        <dbReference type="ChEBI" id="CHEBI:15377"/>
        <dbReference type="ChEBI" id="CHEBI:15378"/>
        <dbReference type="ChEBI" id="CHEBI:17790"/>
        <dbReference type="ChEBI" id="CHEBI:29973"/>
        <dbReference type="ChEBI" id="CHEBI:82795"/>
        <dbReference type="EC" id="3.1.1.61"/>
    </reaction>
</comment>
<dbReference type="Pfam" id="PF01339">
    <property type="entry name" value="CheB_methylest"/>
    <property type="match status" value="1"/>
</dbReference>
<evidence type="ECO:0000256" key="4">
    <source>
        <dbReference type="PROSITE-ProRule" id="PRU00050"/>
    </source>
</evidence>
<organism evidence="6 7">
    <name type="scientific">Echinicola arenosa</name>
    <dbReference type="NCBI Taxonomy" id="2774144"/>
    <lineage>
        <taxon>Bacteria</taxon>
        <taxon>Pseudomonadati</taxon>
        <taxon>Bacteroidota</taxon>
        <taxon>Cytophagia</taxon>
        <taxon>Cytophagales</taxon>
        <taxon>Cyclobacteriaceae</taxon>
        <taxon>Echinicola</taxon>
    </lineage>
</organism>
<dbReference type="PROSITE" id="PS50122">
    <property type="entry name" value="CHEB"/>
    <property type="match status" value="1"/>
</dbReference>
<dbReference type="EMBL" id="JACYTQ010000012">
    <property type="protein sequence ID" value="MBD8491300.1"/>
    <property type="molecule type" value="Genomic_DNA"/>
</dbReference>
<evidence type="ECO:0000256" key="2">
    <source>
        <dbReference type="ARBA" id="ARBA00039140"/>
    </source>
</evidence>
<evidence type="ECO:0000259" key="5">
    <source>
        <dbReference type="PROSITE" id="PS50122"/>
    </source>
</evidence>
<dbReference type="PANTHER" id="PTHR42872">
    <property type="entry name" value="PROTEIN-GLUTAMATE METHYLESTERASE/PROTEIN-GLUTAMINE GLUTAMINASE"/>
    <property type="match status" value="1"/>
</dbReference>
<comment type="caution">
    <text evidence="4">Lacks conserved residue(s) required for the propagation of feature annotation.</text>
</comment>
<dbReference type="EC" id="3.1.1.61" evidence="2"/>
<dbReference type="InterPro" id="IPR035909">
    <property type="entry name" value="CheB_C"/>
</dbReference>
<comment type="caution">
    <text evidence="6">The sequence shown here is derived from an EMBL/GenBank/DDBJ whole genome shotgun (WGS) entry which is preliminary data.</text>
</comment>
<name>A0ABR9ATS3_9BACT</name>
<dbReference type="PANTHER" id="PTHR42872:SF3">
    <property type="entry name" value="PROTEIN-GLUTAMATE METHYLESTERASE_PROTEIN-GLUTAMINE GLUTAMINASE 1"/>
    <property type="match status" value="1"/>
</dbReference>
<dbReference type="InterPro" id="IPR000673">
    <property type="entry name" value="Sig_transdc_resp-reg_Me-estase"/>
</dbReference>
<proteinExistence type="predicted"/>
<dbReference type="SUPFAM" id="SSF52738">
    <property type="entry name" value="Methylesterase CheB, C-terminal domain"/>
    <property type="match status" value="1"/>
</dbReference>
<dbReference type="Proteomes" id="UP000647133">
    <property type="component" value="Unassembled WGS sequence"/>
</dbReference>
<gene>
    <name evidence="6" type="ORF">IFO69_21285</name>
</gene>
<evidence type="ECO:0000313" key="7">
    <source>
        <dbReference type="Proteomes" id="UP000647133"/>
    </source>
</evidence>
<evidence type="ECO:0000256" key="3">
    <source>
        <dbReference type="ARBA" id="ARBA00048267"/>
    </source>
</evidence>
<sequence length="215" mass="23702">MTEEKTYIRRLCSTADIPTSALQPIELVVIGGSAGSMVVLMELMKSVSFFPIPIIFVIHRGKTSSFGTLAGIFQKANQEIKVKEAEEKETLSPKTIYLAPADYHLLVERDFSLSLDLSEKVWHSRPSIDVLFQSAADAGGKRTLGILLSGANADGVQGLQEIRKKGGLTIIQDPHTAEYPTMPNEALKAKAADYKLTPSKLERTFEKLKKVKLHF</sequence>
<evidence type="ECO:0000256" key="1">
    <source>
        <dbReference type="ARBA" id="ARBA00022801"/>
    </source>
</evidence>
<dbReference type="RefSeq" id="WP_192012175.1">
    <property type="nucleotide sequence ID" value="NZ_JACYTQ010000012.1"/>
</dbReference>
<dbReference type="CDD" id="cd16433">
    <property type="entry name" value="CheB"/>
    <property type="match status" value="1"/>
</dbReference>
<feature type="domain" description="CheB-type methylesterase" evidence="5">
    <location>
        <begin position="18"/>
        <end position="192"/>
    </location>
</feature>